<feature type="transmembrane region" description="Helical" evidence="17">
    <location>
        <begin position="230"/>
        <end position="250"/>
    </location>
</feature>
<evidence type="ECO:0000256" key="2">
    <source>
        <dbReference type="ARBA" id="ARBA00006666"/>
    </source>
</evidence>
<evidence type="ECO:0000256" key="15">
    <source>
        <dbReference type="RuleBase" id="RU003857"/>
    </source>
</evidence>
<feature type="transmembrane region" description="Helical" evidence="17">
    <location>
        <begin position="273"/>
        <end position="291"/>
    </location>
</feature>
<dbReference type="GO" id="GO:0005886">
    <property type="term" value="C:plasma membrane"/>
    <property type="evidence" value="ECO:0007669"/>
    <property type="project" value="TreeGrafter"/>
</dbReference>
<evidence type="ECO:0000256" key="17">
    <source>
        <dbReference type="SAM" id="Phobius"/>
    </source>
</evidence>
<dbReference type="InterPro" id="IPR005408">
    <property type="entry name" value="2pore_dom_K_chnl_TWIK"/>
</dbReference>
<dbReference type="GO" id="GO:0030322">
    <property type="term" value="P:stabilization of membrane potential"/>
    <property type="evidence" value="ECO:0007669"/>
    <property type="project" value="TreeGrafter"/>
</dbReference>
<dbReference type="Proteomes" id="UP001219934">
    <property type="component" value="Unassembled WGS sequence"/>
</dbReference>
<dbReference type="Gene3D" id="1.10.287.70">
    <property type="match status" value="1"/>
</dbReference>
<dbReference type="SUPFAM" id="SSF81324">
    <property type="entry name" value="Voltage-gated potassium channels"/>
    <property type="match status" value="2"/>
</dbReference>
<keyword evidence="7 13" id="KW-0630">Potassium</keyword>
<evidence type="ECO:0000256" key="5">
    <source>
        <dbReference type="ARBA" id="ARBA00022692"/>
    </source>
</evidence>
<evidence type="ECO:0000256" key="6">
    <source>
        <dbReference type="ARBA" id="ARBA00022826"/>
    </source>
</evidence>
<dbReference type="InterPro" id="IPR013099">
    <property type="entry name" value="K_chnl_dom"/>
</dbReference>
<feature type="region of interest" description="Disordered" evidence="16">
    <location>
        <begin position="313"/>
        <end position="352"/>
    </location>
</feature>
<evidence type="ECO:0000256" key="16">
    <source>
        <dbReference type="SAM" id="MobiDB-lite"/>
    </source>
</evidence>
<evidence type="ECO:0000256" key="12">
    <source>
        <dbReference type="ARBA" id="ARBA00023303"/>
    </source>
</evidence>
<dbReference type="Pfam" id="PF07885">
    <property type="entry name" value="Ion_trans_2"/>
    <property type="match status" value="2"/>
</dbReference>
<keyword evidence="3 13" id="KW-0813">Transport</keyword>
<comment type="similarity">
    <text evidence="2 15">Belongs to the two pore domain potassium channel (TC 1.A.1.8) family.</text>
</comment>
<keyword evidence="5 15" id="KW-0812">Transmembrane</keyword>
<dbReference type="GO" id="GO:0022841">
    <property type="term" value="F:potassium ion leak channel activity"/>
    <property type="evidence" value="ECO:0007669"/>
    <property type="project" value="TreeGrafter"/>
</dbReference>
<keyword evidence="10 13" id="KW-0472">Membrane</keyword>
<feature type="transmembrane region" description="Helical" evidence="17">
    <location>
        <begin position="7"/>
        <end position="32"/>
    </location>
</feature>
<evidence type="ECO:0000256" key="10">
    <source>
        <dbReference type="ARBA" id="ARBA00023136"/>
    </source>
</evidence>
<evidence type="ECO:0000256" key="7">
    <source>
        <dbReference type="ARBA" id="ARBA00022958"/>
    </source>
</evidence>
<evidence type="ECO:0000256" key="13">
    <source>
        <dbReference type="PIRNR" id="PIRNR038061"/>
    </source>
</evidence>
<dbReference type="InterPro" id="IPR003280">
    <property type="entry name" value="2pore_dom_K_chnl"/>
</dbReference>
<keyword evidence="12 15" id="KW-0407">Ion channel</keyword>
<dbReference type="FunFam" id="1.10.287.70:FF:000360">
    <property type="entry name" value="Potassium two pore domain channel subfamily K member 6"/>
    <property type="match status" value="1"/>
</dbReference>
<protein>
    <recommendedName>
        <fullName evidence="13">Potassium channel subfamily K member</fullName>
    </recommendedName>
</protein>
<dbReference type="PANTHER" id="PTHR11003:SF28">
    <property type="entry name" value="POTASSIUM CHANNEL SUBFAMILY K MEMBER 6"/>
    <property type="match status" value="1"/>
</dbReference>
<evidence type="ECO:0000256" key="9">
    <source>
        <dbReference type="ARBA" id="ARBA00023065"/>
    </source>
</evidence>
<dbReference type="EMBL" id="JAPTMU010000011">
    <property type="protein sequence ID" value="KAJ4935754.1"/>
    <property type="molecule type" value="Genomic_DNA"/>
</dbReference>
<keyword evidence="9 13" id="KW-0406">Ion transport</keyword>
<accession>A0AAD6B1Z1</accession>
<feature type="domain" description="Potassium channel" evidence="18">
    <location>
        <begin position="178"/>
        <end position="223"/>
    </location>
</feature>
<comment type="caution">
    <text evidence="19">The sequence shown here is derived from an EMBL/GenBank/DDBJ whole genome shotgun (WGS) entry which is preliminary data.</text>
</comment>
<evidence type="ECO:0000256" key="3">
    <source>
        <dbReference type="ARBA" id="ARBA00022448"/>
    </source>
</evidence>
<dbReference type="PRINTS" id="PR01333">
    <property type="entry name" value="2POREKCHANEL"/>
</dbReference>
<feature type="transmembrane region" description="Helical" evidence="17">
    <location>
        <begin position="201"/>
        <end position="218"/>
    </location>
</feature>
<feature type="transmembrane region" description="Helical" evidence="17">
    <location>
        <begin position="122"/>
        <end position="155"/>
    </location>
</feature>
<evidence type="ECO:0000259" key="18">
    <source>
        <dbReference type="Pfam" id="PF07885"/>
    </source>
</evidence>
<dbReference type="GO" id="GO:0015271">
    <property type="term" value="F:outward rectifier potassium channel activity"/>
    <property type="evidence" value="ECO:0007669"/>
    <property type="project" value="TreeGrafter"/>
</dbReference>
<gene>
    <name evidence="19" type="ORF">JOQ06_017282</name>
</gene>
<proteinExistence type="inferred from homology"/>
<keyword evidence="4 13" id="KW-0633">Potassium transport</keyword>
<feature type="transmembrane region" description="Helical" evidence="17">
    <location>
        <begin position="167"/>
        <end position="189"/>
    </location>
</feature>
<dbReference type="AlphaFoldDB" id="A0AAD6B1Z1"/>
<evidence type="ECO:0000256" key="1">
    <source>
        <dbReference type="ARBA" id="ARBA00004141"/>
    </source>
</evidence>
<keyword evidence="11" id="KW-0325">Glycoprotein</keyword>
<evidence type="ECO:0000256" key="14">
    <source>
        <dbReference type="PIRSR" id="PIRSR038061-1"/>
    </source>
</evidence>
<organism evidence="19 20">
    <name type="scientific">Pogonophryne albipinna</name>
    <dbReference type="NCBI Taxonomy" id="1090488"/>
    <lineage>
        <taxon>Eukaryota</taxon>
        <taxon>Metazoa</taxon>
        <taxon>Chordata</taxon>
        <taxon>Craniata</taxon>
        <taxon>Vertebrata</taxon>
        <taxon>Euteleostomi</taxon>
        <taxon>Actinopterygii</taxon>
        <taxon>Neopterygii</taxon>
        <taxon>Teleostei</taxon>
        <taxon>Neoteleostei</taxon>
        <taxon>Acanthomorphata</taxon>
        <taxon>Eupercaria</taxon>
        <taxon>Perciformes</taxon>
        <taxon>Notothenioidei</taxon>
        <taxon>Pogonophryne</taxon>
    </lineage>
</organism>
<dbReference type="InterPro" id="IPR003092">
    <property type="entry name" value="2pore_dom_K_chnl_TASK"/>
</dbReference>
<evidence type="ECO:0000313" key="19">
    <source>
        <dbReference type="EMBL" id="KAJ4935754.1"/>
    </source>
</evidence>
<feature type="compositionally biased region" description="Polar residues" evidence="16">
    <location>
        <begin position="342"/>
        <end position="352"/>
    </location>
</feature>
<name>A0AAD6B1Z1_9TELE</name>
<feature type="domain" description="Potassium channel" evidence="18">
    <location>
        <begin position="80"/>
        <end position="143"/>
    </location>
</feature>
<keyword evidence="20" id="KW-1185">Reference proteome</keyword>
<evidence type="ECO:0000256" key="8">
    <source>
        <dbReference type="ARBA" id="ARBA00022989"/>
    </source>
</evidence>
<sequence length="352" mass="39338">MHFVGRSWLLLTGFILFYVIYLLFGALVFSSIERPMEESMRTELKVLKQEFLNLSCVSDAALERFLLKVLAANKYGVSVLRNASTTSNWDLASSMFFANTLVTTVGYGHTTPLSDTGKAFSILYALIGVPFTMLVLTACVQRIMFPLVLAPVGLLQRSGLEPRPATIVHFLLLLILLVMCFFVAPAAVFSAVELSWSFLDGIYFCFISLCTIGLGDFVPGTQPNQQYRSLYQVAVMVQSLGCAPAATSWVSVRELYREYQANTGTTFRNNCDLLVYLFVGLIMMFLLLRTFHKMADLHGLTTFLQLPRCEESDLEEDREPMVEVGHKDLTEKEATKPLEPGSQPSYNTMNTG</sequence>
<dbReference type="PIRSF" id="PIRSF038061">
    <property type="entry name" value="K_channel_subfamily_K_type"/>
    <property type="match status" value="1"/>
</dbReference>
<evidence type="ECO:0000256" key="11">
    <source>
        <dbReference type="ARBA" id="ARBA00023180"/>
    </source>
</evidence>
<keyword evidence="8 17" id="KW-1133">Transmembrane helix</keyword>
<keyword evidence="6 13" id="KW-0631">Potassium channel</keyword>
<feature type="glycosylation site" description="N-linked (GlcNAc...) asparagine" evidence="14">
    <location>
        <position position="82"/>
    </location>
</feature>
<dbReference type="PANTHER" id="PTHR11003">
    <property type="entry name" value="POTASSIUM CHANNEL, SUBFAMILY K"/>
    <property type="match status" value="1"/>
</dbReference>
<evidence type="ECO:0000313" key="20">
    <source>
        <dbReference type="Proteomes" id="UP001219934"/>
    </source>
</evidence>
<dbReference type="PRINTS" id="PR01587">
    <property type="entry name" value="TWIK2CHANNEL"/>
</dbReference>
<comment type="subcellular location">
    <subcellularLocation>
        <location evidence="1">Membrane</location>
        <topology evidence="1">Multi-pass membrane protein</topology>
    </subcellularLocation>
</comment>
<evidence type="ECO:0000256" key="4">
    <source>
        <dbReference type="ARBA" id="ARBA00022538"/>
    </source>
</evidence>
<dbReference type="PRINTS" id="PR01586">
    <property type="entry name" value="TWIKCHANNEL"/>
</dbReference>
<feature type="compositionally biased region" description="Basic and acidic residues" evidence="16">
    <location>
        <begin position="319"/>
        <end position="336"/>
    </location>
</feature>
<dbReference type="InterPro" id="IPR005409">
    <property type="entry name" value="2pore_dom_K_chnl_TWIK2"/>
</dbReference>
<reference evidence="19" key="1">
    <citation type="submission" date="2022-11" db="EMBL/GenBank/DDBJ databases">
        <title>Chromosome-level genome of Pogonophryne albipinna.</title>
        <authorList>
            <person name="Jo E."/>
        </authorList>
    </citation>
    <scope>NUCLEOTIDE SEQUENCE</scope>
    <source>
        <strain evidence="19">SGF0006</strain>
        <tissue evidence="19">Muscle</tissue>
    </source>
</reference>